<dbReference type="Proteomes" id="UP001151760">
    <property type="component" value="Unassembled WGS sequence"/>
</dbReference>
<evidence type="ECO:0000313" key="4">
    <source>
        <dbReference type="Proteomes" id="UP001151760"/>
    </source>
</evidence>
<name>A0ABQ5GBP0_9ASTR</name>
<dbReference type="PANTHER" id="PTHR11709:SF90">
    <property type="entry name" value="OS07G0510900 PROTEIN"/>
    <property type="match status" value="1"/>
</dbReference>
<reference evidence="3" key="1">
    <citation type="journal article" date="2022" name="Int. J. Mol. Sci.">
        <title>Draft Genome of Tanacetum Coccineum: Genomic Comparison of Closely Related Tanacetum-Family Plants.</title>
        <authorList>
            <person name="Yamashiro T."/>
            <person name="Shiraishi A."/>
            <person name="Nakayama K."/>
            <person name="Satake H."/>
        </authorList>
    </citation>
    <scope>NUCLEOTIDE SEQUENCE</scope>
</reference>
<dbReference type="Gene3D" id="2.60.40.420">
    <property type="entry name" value="Cupredoxins - blue copper proteins"/>
    <property type="match status" value="1"/>
</dbReference>
<reference evidence="3" key="2">
    <citation type="submission" date="2022-01" db="EMBL/GenBank/DDBJ databases">
        <authorList>
            <person name="Yamashiro T."/>
            <person name="Shiraishi A."/>
            <person name="Satake H."/>
            <person name="Nakayama K."/>
        </authorList>
    </citation>
    <scope>NUCLEOTIDE SEQUENCE</scope>
</reference>
<keyword evidence="4" id="KW-1185">Reference proteome</keyword>
<proteinExistence type="predicted"/>
<dbReference type="SUPFAM" id="SSF49503">
    <property type="entry name" value="Cupredoxins"/>
    <property type="match status" value="1"/>
</dbReference>
<dbReference type="InterPro" id="IPR008972">
    <property type="entry name" value="Cupredoxin"/>
</dbReference>
<comment type="caution">
    <text evidence="3">The sequence shown here is derived from an EMBL/GenBank/DDBJ whole genome shotgun (WGS) entry which is preliminary data.</text>
</comment>
<evidence type="ECO:0000259" key="2">
    <source>
        <dbReference type="Pfam" id="PF00394"/>
    </source>
</evidence>
<dbReference type="Pfam" id="PF00394">
    <property type="entry name" value="Cu-oxidase"/>
    <property type="match status" value="1"/>
</dbReference>
<sequence length="294" mass="33351">MEHEKLTLLMLLAMLYSINGEDPYRFFDWNVTYGDIYPLGVKQQVWDIDKWAVSRATIDSVTNVNVIEWDTTEEKFMARWSLRHELPNPTWPKLYIHSSSQGSKMVSFFFFPYTWELHRAAEVMVPFTYLQPPEDPVPSLTPRRRFSLFSLDLKAILDGGHDLPFPDGLLINGRGSNGFTFNVDQGKTYRLRISNVGLIHQSTSGSRAIRDVDSRTEGTHTLQNTYSSLDIHLGQSYSVLITADQPPANYYMVVSTRFTSQVLTATSILRYSNSGGSFPAPPPGGPTIQIDWSI</sequence>
<feature type="domain" description="Plastocyanin-like" evidence="2">
    <location>
        <begin position="162"/>
        <end position="274"/>
    </location>
</feature>
<dbReference type="InterPro" id="IPR001117">
    <property type="entry name" value="Cu-oxidase_2nd"/>
</dbReference>
<dbReference type="EMBL" id="BQNB010018285">
    <property type="protein sequence ID" value="GJT72723.1"/>
    <property type="molecule type" value="Genomic_DNA"/>
</dbReference>
<gene>
    <name evidence="3" type="ORF">Tco_1032009</name>
</gene>
<evidence type="ECO:0000256" key="1">
    <source>
        <dbReference type="SAM" id="SignalP"/>
    </source>
</evidence>
<dbReference type="InterPro" id="IPR045087">
    <property type="entry name" value="Cu-oxidase_fam"/>
</dbReference>
<accession>A0ABQ5GBP0</accession>
<feature type="signal peptide" evidence="1">
    <location>
        <begin position="1"/>
        <end position="20"/>
    </location>
</feature>
<dbReference type="PANTHER" id="PTHR11709">
    <property type="entry name" value="MULTI-COPPER OXIDASE"/>
    <property type="match status" value="1"/>
</dbReference>
<protein>
    <submittedName>
        <fullName evidence="3">L-ascorbate oxidase</fullName>
    </submittedName>
</protein>
<feature type="chain" id="PRO_5047205480" evidence="1">
    <location>
        <begin position="21"/>
        <end position="294"/>
    </location>
</feature>
<keyword evidence="1" id="KW-0732">Signal</keyword>
<evidence type="ECO:0000313" key="3">
    <source>
        <dbReference type="EMBL" id="GJT72723.1"/>
    </source>
</evidence>
<organism evidence="3 4">
    <name type="scientific">Tanacetum coccineum</name>
    <dbReference type="NCBI Taxonomy" id="301880"/>
    <lineage>
        <taxon>Eukaryota</taxon>
        <taxon>Viridiplantae</taxon>
        <taxon>Streptophyta</taxon>
        <taxon>Embryophyta</taxon>
        <taxon>Tracheophyta</taxon>
        <taxon>Spermatophyta</taxon>
        <taxon>Magnoliopsida</taxon>
        <taxon>eudicotyledons</taxon>
        <taxon>Gunneridae</taxon>
        <taxon>Pentapetalae</taxon>
        <taxon>asterids</taxon>
        <taxon>campanulids</taxon>
        <taxon>Asterales</taxon>
        <taxon>Asteraceae</taxon>
        <taxon>Asteroideae</taxon>
        <taxon>Anthemideae</taxon>
        <taxon>Anthemidinae</taxon>
        <taxon>Tanacetum</taxon>
    </lineage>
</organism>